<dbReference type="PIRSF" id="PIRSF003299">
    <property type="entry name" value="VirB8_PtlE"/>
    <property type="match status" value="1"/>
</dbReference>
<dbReference type="RefSeq" id="WP_128445546.1">
    <property type="nucleotide sequence ID" value="NZ_SBIP01000006.1"/>
</dbReference>
<dbReference type="EMBL" id="SBIP01000006">
    <property type="protein sequence ID" value="RWX74885.1"/>
    <property type="molecule type" value="Genomic_DNA"/>
</dbReference>
<comment type="caution">
    <text evidence="9">The sequence shown here is derived from an EMBL/GenBank/DDBJ whole genome shotgun (WGS) entry which is preliminary data.</text>
</comment>
<comment type="subcellular location">
    <subcellularLocation>
        <location evidence="1">Cell membrane</location>
        <topology evidence="1">Single-pass membrane protein</topology>
    </subcellularLocation>
</comment>
<name>A0A3S3VEM0_9HYPH</name>
<accession>A0A3S3VEM0</accession>
<dbReference type="Gene3D" id="3.10.450.230">
    <property type="entry name" value="VirB8 protein"/>
    <property type="match status" value="1"/>
</dbReference>
<keyword evidence="6 7" id="KW-0472">Membrane</keyword>
<keyword evidence="5 7" id="KW-1133">Transmembrane helix</keyword>
<evidence type="ECO:0000256" key="7">
    <source>
        <dbReference type="SAM" id="Phobius"/>
    </source>
</evidence>
<dbReference type="OrthoDB" id="7366154at2"/>
<dbReference type="GO" id="GO:0005886">
    <property type="term" value="C:plasma membrane"/>
    <property type="evidence" value="ECO:0007669"/>
    <property type="project" value="UniProtKB-SubCell"/>
</dbReference>
<dbReference type="CDD" id="cd16424">
    <property type="entry name" value="VirB8"/>
    <property type="match status" value="1"/>
</dbReference>
<dbReference type="Proteomes" id="UP000287687">
    <property type="component" value="Unassembled WGS sequence"/>
</dbReference>
<evidence type="ECO:0000259" key="8">
    <source>
        <dbReference type="Pfam" id="PF04335"/>
    </source>
</evidence>
<reference evidence="9 10" key="1">
    <citation type="submission" date="2019-01" db="EMBL/GenBank/DDBJ databases">
        <title>The draft genome of Rhizobium sp. 24NR.</title>
        <authorList>
            <person name="Liu L."/>
            <person name="Liang L."/>
            <person name="Shi S."/>
            <person name="Xu L."/>
            <person name="Wang X."/>
            <person name="Li L."/>
            <person name="Zhang X."/>
        </authorList>
    </citation>
    <scope>NUCLEOTIDE SEQUENCE [LARGE SCALE GENOMIC DNA]</scope>
    <source>
        <strain evidence="9 10">24NR</strain>
    </source>
</reference>
<feature type="domain" description="Bacterial virulence protein VirB8" evidence="8">
    <location>
        <begin position="25"/>
        <end position="231"/>
    </location>
</feature>
<dbReference type="Pfam" id="PF04335">
    <property type="entry name" value="VirB8"/>
    <property type="match status" value="1"/>
</dbReference>
<sequence length="244" mass="27615">MPDVELTGSSPEPNPPDLGAYWKAGASWEAELYRKERRSRKIAWTVATIGGISTVLSLSALNLLVPLKQFEAVVVIADKTTGFVEVARSLDESKLSENDAIKTANVVRYIRARETYDPRSLKDNYDLAQLYSTGQAATDLRHEFEPSNPQSKDKVLGRETRISTTIKSVSFLNASTATVRFSTETRRDNTLRREHWVSVVRFRYTTAPLKNEYRFDNPLGFQVVEYRRDQESLPEILPAEKAAQ</sequence>
<evidence type="ECO:0000313" key="9">
    <source>
        <dbReference type="EMBL" id="RWX74885.1"/>
    </source>
</evidence>
<dbReference type="InterPro" id="IPR026264">
    <property type="entry name" value="VirB8/PtlE"/>
</dbReference>
<evidence type="ECO:0000256" key="3">
    <source>
        <dbReference type="ARBA" id="ARBA00014420"/>
    </source>
</evidence>
<protein>
    <recommendedName>
        <fullName evidence="3">Type IV secretion system protein virB8</fullName>
    </recommendedName>
</protein>
<evidence type="ECO:0000256" key="6">
    <source>
        <dbReference type="ARBA" id="ARBA00023136"/>
    </source>
</evidence>
<organism evidence="9 10">
    <name type="scientific">Neorhizobium lilium</name>
    <dbReference type="NCBI Taxonomy" id="2503024"/>
    <lineage>
        <taxon>Bacteria</taxon>
        <taxon>Pseudomonadati</taxon>
        <taxon>Pseudomonadota</taxon>
        <taxon>Alphaproteobacteria</taxon>
        <taxon>Hyphomicrobiales</taxon>
        <taxon>Rhizobiaceae</taxon>
        <taxon>Rhizobium/Agrobacterium group</taxon>
        <taxon>Neorhizobium</taxon>
    </lineage>
</organism>
<dbReference type="SUPFAM" id="SSF54427">
    <property type="entry name" value="NTF2-like"/>
    <property type="match status" value="1"/>
</dbReference>
<keyword evidence="4 7" id="KW-0812">Transmembrane</keyword>
<evidence type="ECO:0000256" key="2">
    <source>
        <dbReference type="ARBA" id="ARBA00011070"/>
    </source>
</evidence>
<keyword evidence="10" id="KW-1185">Reference proteome</keyword>
<proteinExistence type="inferred from homology"/>
<dbReference type="AlphaFoldDB" id="A0A3S3VEM0"/>
<evidence type="ECO:0000256" key="5">
    <source>
        <dbReference type="ARBA" id="ARBA00022989"/>
    </source>
</evidence>
<feature type="transmembrane region" description="Helical" evidence="7">
    <location>
        <begin position="42"/>
        <end position="65"/>
    </location>
</feature>
<dbReference type="InterPro" id="IPR007430">
    <property type="entry name" value="VirB8"/>
</dbReference>
<dbReference type="GO" id="GO:0030255">
    <property type="term" value="P:protein secretion by the type IV secretion system"/>
    <property type="evidence" value="ECO:0007669"/>
    <property type="project" value="InterPro"/>
</dbReference>
<dbReference type="InterPro" id="IPR032710">
    <property type="entry name" value="NTF2-like_dom_sf"/>
</dbReference>
<gene>
    <name evidence="9" type="ORF">EPK99_23660</name>
</gene>
<evidence type="ECO:0000313" key="10">
    <source>
        <dbReference type="Proteomes" id="UP000287687"/>
    </source>
</evidence>
<comment type="similarity">
    <text evidence="2">Belongs to the virB8 family.</text>
</comment>
<evidence type="ECO:0000256" key="1">
    <source>
        <dbReference type="ARBA" id="ARBA00004162"/>
    </source>
</evidence>
<evidence type="ECO:0000256" key="4">
    <source>
        <dbReference type="ARBA" id="ARBA00022692"/>
    </source>
</evidence>